<dbReference type="AlphaFoldDB" id="A0A9D1M3M6"/>
<feature type="transmembrane region" description="Helical" evidence="1">
    <location>
        <begin position="120"/>
        <end position="140"/>
    </location>
</feature>
<feature type="transmembrane region" description="Helical" evidence="1">
    <location>
        <begin position="149"/>
        <end position="167"/>
    </location>
</feature>
<feature type="transmembrane region" description="Helical" evidence="1">
    <location>
        <begin position="245"/>
        <end position="264"/>
    </location>
</feature>
<organism evidence="2 3">
    <name type="scientific">Candidatus Scatocola faecipullorum</name>
    <dbReference type="NCBI Taxonomy" id="2840917"/>
    <lineage>
        <taxon>Bacteria</taxon>
        <taxon>Pseudomonadati</taxon>
        <taxon>Pseudomonadota</taxon>
        <taxon>Alphaproteobacteria</taxon>
        <taxon>Rhodospirillales</taxon>
        <taxon>Rhodospirillaceae</taxon>
        <taxon>Rhodospirillaceae incertae sedis</taxon>
        <taxon>Candidatus Scatocola</taxon>
    </lineage>
</organism>
<protein>
    <submittedName>
        <fullName evidence="2">Uncharacterized protein</fullName>
    </submittedName>
</protein>
<name>A0A9D1M3M6_9PROT</name>
<comment type="caution">
    <text evidence="2">The sequence shown here is derived from an EMBL/GenBank/DDBJ whole genome shotgun (WGS) entry which is preliminary data.</text>
</comment>
<keyword evidence="1" id="KW-1133">Transmembrane helix</keyword>
<feature type="transmembrane region" description="Helical" evidence="1">
    <location>
        <begin position="6"/>
        <end position="22"/>
    </location>
</feature>
<feature type="transmembrane region" description="Helical" evidence="1">
    <location>
        <begin position="182"/>
        <end position="200"/>
    </location>
</feature>
<keyword evidence="1" id="KW-0472">Membrane</keyword>
<dbReference type="EMBL" id="DVNC01000028">
    <property type="protein sequence ID" value="HIU53200.1"/>
    <property type="molecule type" value="Genomic_DNA"/>
</dbReference>
<dbReference type="Proteomes" id="UP000824107">
    <property type="component" value="Unassembled WGS sequence"/>
</dbReference>
<evidence type="ECO:0000313" key="2">
    <source>
        <dbReference type="EMBL" id="HIU53200.1"/>
    </source>
</evidence>
<keyword evidence="1" id="KW-0812">Transmembrane</keyword>
<feature type="transmembrane region" description="Helical" evidence="1">
    <location>
        <begin position="86"/>
        <end position="108"/>
    </location>
</feature>
<reference evidence="2" key="2">
    <citation type="journal article" date="2021" name="PeerJ">
        <title>Extensive microbial diversity within the chicken gut microbiome revealed by metagenomics and culture.</title>
        <authorList>
            <person name="Gilroy R."/>
            <person name="Ravi A."/>
            <person name="Getino M."/>
            <person name="Pursley I."/>
            <person name="Horton D.L."/>
            <person name="Alikhan N.F."/>
            <person name="Baker D."/>
            <person name="Gharbi K."/>
            <person name="Hall N."/>
            <person name="Watson M."/>
            <person name="Adriaenssens E.M."/>
            <person name="Foster-Nyarko E."/>
            <person name="Jarju S."/>
            <person name="Secka A."/>
            <person name="Antonio M."/>
            <person name="Oren A."/>
            <person name="Chaudhuri R.R."/>
            <person name="La Ragione R."/>
            <person name="Hildebrand F."/>
            <person name="Pallen M.J."/>
        </authorList>
    </citation>
    <scope>NUCLEOTIDE SEQUENCE</scope>
    <source>
        <strain evidence="2">ChiW3-316</strain>
    </source>
</reference>
<proteinExistence type="predicted"/>
<sequence length="296" mass="33133">MQNYWWILAIALSLLTSAYVYVNQFVKIKGSLLMVYRGLGTAAVLLPFVFCFAPIHNWAFYALCAAQGLVISLGDNRILNGAKTFGAQVTSLIHPLSIALIFVFWMLLHPADFAALGREPLHLLLILACLLGTTAALILICRAKASRKALGFLLIGMFCEIFIDVTNKETTHLGAENLVSAIYYYTLITSLVAGSVNLAVHLGKGHRLPEFWSRKNLRFAWFFMLFAIVHGMLKTYTMYLTPNPAYVAAIVHAYPVWILLFNGFQRENNYIKIKPQLILLLLISIVGLIFLTGHQH</sequence>
<evidence type="ECO:0000256" key="1">
    <source>
        <dbReference type="SAM" id="Phobius"/>
    </source>
</evidence>
<accession>A0A9D1M3M6</accession>
<evidence type="ECO:0000313" key="3">
    <source>
        <dbReference type="Proteomes" id="UP000824107"/>
    </source>
</evidence>
<gene>
    <name evidence="2" type="ORF">IAD20_03870</name>
</gene>
<feature type="transmembrane region" description="Helical" evidence="1">
    <location>
        <begin position="276"/>
        <end position="293"/>
    </location>
</feature>
<reference evidence="2" key="1">
    <citation type="submission" date="2020-10" db="EMBL/GenBank/DDBJ databases">
        <authorList>
            <person name="Gilroy R."/>
        </authorList>
    </citation>
    <scope>NUCLEOTIDE SEQUENCE</scope>
    <source>
        <strain evidence="2">ChiW3-316</strain>
    </source>
</reference>
<feature type="transmembrane region" description="Helical" evidence="1">
    <location>
        <begin position="220"/>
        <end position="239"/>
    </location>
</feature>